<dbReference type="PANTHER" id="PTHR38595">
    <property type="entry name" value="CYTOPLASMIC PROTEIN-RELATED"/>
    <property type="match status" value="1"/>
</dbReference>
<reference evidence="3" key="1">
    <citation type="journal article" date="2019" name="Int. J. Syst. Evol. Microbiol.">
        <title>The Global Catalogue of Microorganisms (GCM) 10K type strain sequencing project: providing services to taxonomists for standard genome sequencing and annotation.</title>
        <authorList>
            <consortium name="The Broad Institute Genomics Platform"/>
            <consortium name="The Broad Institute Genome Sequencing Center for Infectious Disease"/>
            <person name="Wu L."/>
            <person name="Ma J."/>
        </authorList>
    </citation>
    <scope>NUCLEOTIDE SEQUENCE [LARGE SCALE GENOMIC DNA]</scope>
    <source>
        <strain evidence="3">CCUG 38813</strain>
    </source>
</reference>
<dbReference type="SUPFAM" id="SSF160719">
    <property type="entry name" value="gpW/gp25-like"/>
    <property type="match status" value="1"/>
</dbReference>
<dbReference type="PANTHER" id="PTHR38595:SF2">
    <property type="entry name" value="TYPE VI SECRETION SYSTEM BASEPLATE SUBUNIT TSSE"/>
    <property type="match status" value="1"/>
</dbReference>
<dbReference type="NCBIfam" id="TIGR03357">
    <property type="entry name" value="VI_zyme"/>
    <property type="match status" value="1"/>
</dbReference>
<dbReference type="Proteomes" id="UP001596031">
    <property type="component" value="Unassembled WGS sequence"/>
</dbReference>
<proteinExistence type="predicted"/>
<dbReference type="Pfam" id="PF04965">
    <property type="entry name" value="GPW_gp25"/>
    <property type="match status" value="1"/>
</dbReference>
<dbReference type="InterPro" id="IPR053176">
    <property type="entry name" value="T6SS_TssE1-like"/>
</dbReference>
<accession>A0ABW0PMF6</accession>
<keyword evidence="3" id="KW-1185">Reference proteome</keyword>
<feature type="domain" description="IraD/Gp25-like" evidence="1">
    <location>
        <begin position="48"/>
        <end position="145"/>
    </location>
</feature>
<comment type="caution">
    <text evidence="2">The sequence shown here is derived from an EMBL/GenBank/DDBJ whole genome shotgun (WGS) entry which is preliminary data.</text>
</comment>
<dbReference type="InterPro" id="IPR017737">
    <property type="entry name" value="TssE1-like"/>
</dbReference>
<evidence type="ECO:0000259" key="1">
    <source>
        <dbReference type="Pfam" id="PF04965"/>
    </source>
</evidence>
<dbReference type="Gene3D" id="3.10.450.40">
    <property type="match status" value="1"/>
</dbReference>
<evidence type="ECO:0000313" key="2">
    <source>
        <dbReference type="EMBL" id="MFC5513296.1"/>
    </source>
</evidence>
<gene>
    <name evidence="2" type="primary">tssE</name>
    <name evidence="2" type="ORF">ACFPOU_19550</name>
</gene>
<dbReference type="RefSeq" id="WP_379725195.1">
    <property type="nucleotide sequence ID" value="NZ_JBHSMS010000065.1"/>
</dbReference>
<sequence length="171" mass="18760">MDAVVTSGPIEENTMQGFTPGLFDRLDDDSEHAPGNKRLVRAHALAEAMRSVTRDLQALLNTRSALAPASLAPYPAVSGSIVNYGLIDFAGMCMNSDTDQQEICKSVRLAIERHEPRLHKVEVTLRARKGAINRVDFVITAQLKTGSLTEQMSFNAVFRPSLQQYSIEGTN</sequence>
<dbReference type="InterPro" id="IPR007048">
    <property type="entry name" value="IraD/Gp25-like"/>
</dbReference>
<organism evidence="2 3">
    <name type="scientific">Massilia jejuensis</name>
    <dbReference type="NCBI Taxonomy" id="648894"/>
    <lineage>
        <taxon>Bacteria</taxon>
        <taxon>Pseudomonadati</taxon>
        <taxon>Pseudomonadota</taxon>
        <taxon>Betaproteobacteria</taxon>
        <taxon>Burkholderiales</taxon>
        <taxon>Oxalobacteraceae</taxon>
        <taxon>Telluria group</taxon>
        <taxon>Massilia</taxon>
    </lineage>
</organism>
<evidence type="ECO:0000313" key="3">
    <source>
        <dbReference type="Proteomes" id="UP001596031"/>
    </source>
</evidence>
<dbReference type="EMBL" id="JBHSMS010000065">
    <property type="protein sequence ID" value="MFC5513296.1"/>
    <property type="molecule type" value="Genomic_DNA"/>
</dbReference>
<name>A0ABW0PMF6_9BURK</name>
<protein>
    <submittedName>
        <fullName evidence="2">Type VI secretion system baseplate subunit TssE</fullName>
    </submittedName>
</protein>